<organism evidence="1 2">
    <name type="scientific">Azospirillum griseum</name>
    <dbReference type="NCBI Taxonomy" id="2496639"/>
    <lineage>
        <taxon>Bacteria</taxon>
        <taxon>Pseudomonadati</taxon>
        <taxon>Pseudomonadota</taxon>
        <taxon>Alphaproteobacteria</taxon>
        <taxon>Rhodospirillales</taxon>
        <taxon>Azospirillaceae</taxon>
        <taxon>Azospirillum</taxon>
    </lineage>
</organism>
<evidence type="ECO:0008006" key="3">
    <source>
        <dbReference type="Google" id="ProtNLM"/>
    </source>
</evidence>
<protein>
    <recommendedName>
        <fullName evidence="3">Type VI secretion system protein</fullName>
    </recommendedName>
</protein>
<keyword evidence="2" id="KW-1185">Reference proteome</keyword>
<name>A0A431VKG8_9PROT</name>
<proteinExistence type="predicted"/>
<evidence type="ECO:0000313" key="2">
    <source>
        <dbReference type="Proteomes" id="UP000277007"/>
    </source>
</evidence>
<evidence type="ECO:0000313" key="1">
    <source>
        <dbReference type="EMBL" id="RTR22924.1"/>
    </source>
</evidence>
<comment type="caution">
    <text evidence="1">The sequence shown here is derived from an EMBL/GenBank/DDBJ whole genome shotgun (WGS) entry which is preliminary data.</text>
</comment>
<dbReference type="Proteomes" id="UP000277007">
    <property type="component" value="Unassembled WGS sequence"/>
</dbReference>
<dbReference type="RefSeq" id="WP_126612716.1">
    <property type="nucleotide sequence ID" value="NZ_JBHUCY010000004.1"/>
</dbReference>
<reference evidence="1 2" key="1">
    <citation type="submission" date="2018-12" db="EMBL/GenBank/DDBJ databases">
        <authorList>
            <person name="Yang Y."/>
        </authorList>
    </citation>
    <scope>NUCLEOTIDE SEQUENCE [LARGE SCALE GENOMIC DNA]</scope>
    <source>
        <strain evidence="1 2">L-25-5w-1</strain>
    </source>
</reference>
<sequence length="194" mass="20630">MSRMPGLVIGRETRARGEERLEVHAAIRRAVHGTDGSALALGRWARGTVGVVLASVVLLAGCSTSEPRIKTETIQFVVAPNANADNAVAVDLVLVYETPLLASFLDLASAAWFRNRDQLKLANPTGIEVLSFEVMPGQRGPQHIISGRGANAVGAFLFASYDTPGPHRARIDGLPTVLLRLGEKDFTVSAPPPS</sequence>
<gene>
    <name evidence="1" type="ORF">EJ903_04925</name>
</gene>
<accession>A0A431VKG8</accession>
<dbReference type="AlphaFoldDB" id="A0A431VKG8"/>
<dbReference type="EMBL" id="RXMA01000003">
    <property type="protein sequence ID" value="RTR22924.1"/>
    <property type="molecule type" value="Genomic_DNA"/>
</dbReference>
<dbReference type="OrthoDB" id="8588447at2"/>